<evidence type="ECO:0000256" key="7">
    <source>
        <dbReference type="ARBA" id="ARBA00044356"/>
    </source>
</evidence>
<comment type="caution">
    <text evidence="11">The sequence shown here is derived from an EMBL/GenBank/DDBJ whole genome shotgun (WGS) entry which is preliminary data.</text>
</comment>
<accession>A0AAW1JL34</accession>
<dbReference type="PANTHER" id="PTHR10233">
    <property type="entry name" value="TRANSLATION INITIATION FACTOR EIF-2B"/>
    <property type="match status" value="1"/>
</dbReference>
<dbReference type="Proteomes" id="UP001458880">
    <property type="component" value="Unassembled WGS sequence"/>
</dbReference>
<keyword evidence="5" id="KW-0648">Protein biosynthesis</keyword>
<evidence type="ECO:0000256" key="2">
    <source>
        <dbReference type="ARBA" id="ARBA00007251"/>
    </source>
</evidence>
<keyword evidence="12" id="KW-1185">Reference proteome</keyword>
<dbReference type="InterPro" id="IPR037171">
    <property type="entry name" value="NagB/RpiA_transferase-like"/>
</dbReference>
<evidence type="ECO:0000256" key="5">
    <source>
        <dbReference type="ARBA" id="ARBA00022917"/>
    </source>
</evidence>
<protein>
    <recommendedName>
        <fullName evidence="6">Translation initiation factor eIF2B subunit delta</fullName>
    </recommendedName>
    <alternativeName>
        <fullName evidence="7">eIF2B GDP-GTP exchange factor subunit delta</fullName>
    </alternativeName>
</protein>
<comment type="subcellular location">
    <subcellularLocation>
        <location evidence="1">Cytoplasm</location>
        <location evidence="1">Cytosol</location>
    </subcellularLocation>
</comment>
<keyword evidence="4 11" id="KW-0396">Initiation factor</keyword>
<evidence type="ECO:0000256" key="4">
    <source>
        <dbReference type="ARBA" id="ARBA00022540"/>
    </source>
</evidence>
<evidence type="ECO:0000256" key="8">
    <source>
        <dbReference type="ARBA" id="ARBA00046432"/>
    </source>
</evidence>
<comment type="subunit">
    <text evidence="8">Component of the translation initiation factor 2B (eIF2B) complex which is a heterodecamer of two sets of five different subunits: alpha, beta, gamma, delta and epsilon. Subunits alpha, beta and delta comprise a regulatory subcomplex and subunits epsilon and gamma comprise a catalytic subcomplex. Within the complex, the hexameric regulatory complex resides at the center, with the two heterodimeric catalytic subcomplexes bound on opposite sides.</text>
</comment>
<dbReference type="Pfam" id="PF01008">
    <property type="entry name" value="IF-2B"/>
    <property type="match status" value="1"/>
</dbReference>
<feature type="compositionally biased region" description="Basic and acidic residues" evidence="10">
    <location>
        <begin position="136"/>
        <end position="149"/>
    </location>
</feature>
<dbReference type="SUPFAM" id="SSF100950">
    <property type="entry name" value="NagB/RpiA/CoA transferase-like"/>
    <property type="match status" value="1"/>
</dbReference>
<evidence type="ECO:0000256" key="10">
    <source>
        <dbReference type="SAM" id="MobiDB-lite"/>
    </source>
</evidence>
<name>A0AAW1JL34_POPJA</name>
<evidence type="ECO:0000256" key="6">
    <source>
        <dbReference type="ARBA" id="ARBA00044147"/>
    </source>
</evidence>
<dbReference type="InterPro" id="IPR042529">
    <property type="entry name" value="IF_2B-like_C"/>
</dbReference>
<dbReference type="InterPro" id="IPR027363">
    <property type="entry name" value="M1Pi_N"/>
</dbReference>
<feature type="compositionally biased region" description="Polar residues" evidence="10">
    <location>
        <begin position="75"/>
        <end position="87"/>
    </location>
</feature>
<sequence length="499" mass="55995">MNEDGKQNTPQKNKKVGADGLSKKERRALKVAQKGDNVNQVEVVKSLTNTGGSTRNLQQIPNKAAVAVDKQAQKLNTKQSSVETKNNVIEKKQQTTPDSVGDKSINAVPDVTPSKAQLRAERRALQEQQRLAKAQENTEKPEKNAKESPKPPPVKTPAKKIETKPDVQNEHRVYLFNHLYFNSSIIGDNQEQITDLHSSFIRLGVQYSSKTVLGSNARCLALLSALREFVIDFSPPTNQEFCRAVETYLQKNTLYLHKCRPFAVSMTNALKHFKVCLTQIDTNLSDADKKERLLDIIDTYKQEQIEKAGEAISLKVNEKITNKDVILTYGCSSLIRQLLLDAHRAGKRFKVIIVDSRPLLEGREMLRTLIREGIDFLLGAHALLANGYVMSRVGTAQIALIAQNFNKPVLVCCETYKFCERVQTDCFVYNEIGDSDKLVNIDTMEKDSPLANWRQSKYLQPLNLLYDVTPPDFVTAVVTELGFLPCTSVPVVLRIKPTE</sequence>
<comment type="similarity">
    <text evidence="2 9">Belongs to the eIF-2B alpha/beta/delta subunits family.</text>
</comment>
<evidence type="ECO:0000256" key="9">
    <source>
        <dbReference type="RuleBase" id="RU003814"/>
    </source>
</evidence>
<organism evidence="11 12">
    <name type="scientific">Popillia japonica</name>
    <name type="common">Japanese beetle</name>
    <dbReference type="NCBI Taxonomy" id="7064"/>
    <lineage>
        <taxon>Eukaryota</taxon>
        <taxon>Metazoa</taxon>
        <taxon>Ecdysozoa</taxon>
        <taxon>Arthropoda</taxon>
        <taxon>Hexapoda</taxon>
        <taxon>Insecta</taxon>
        <taxon>Pterygota</taxon>
        <taxon>Neoptera</taxon>
        <taxon>Endopterygota</taxon>
        <taxon>Coleoptera</taxon>
        <taxon>Polyphaga</taxon>
        <taxon>Scarabaeiformia</taxon>
        <taxon>Scarabaeidae</taxon>
        <taxon>Rutelinae</taxon>
        <taxon>Popillia</taxon>
    </lineage>
</organism>
<dbReference type="EMBL" id="JASPKY010000350">
    <property type="protein sequence ID" value="KAK9704423.1"/>
    <property type="molecule type" value="Genomic_DNA"/>
</dbReference>
<keyword evidence="3" id="KW-0963">Cytoplasm</keyword>
<evidence type="ECO:0000256" key="3">
    <source>
        <dbReference type="ARBA" id="ARBA00022490"/>
    </source>
</evidence>
<feature type="region of interest" description="Disordered" evidence="10">
    <location>
        <begin position="1"/>
        <end position="39"/>
    </location>
</feature>
<feature type="region of interest" description="Disordered" evidence="10">
    <location>
        <begin position="71"/>
        <end position="166"/>
    </location>
</feature>
<proteinExistence type="inferred from homology"/>
<dbReference type="InterPro" id="IPR000649">
    <property type="entry name" value="IF-2B-related"/>
</dbReference>
<dbReference type="AlphaFoldDB" id="A0AAW1JL34"/>
<dbReference type="Gene3D" id="3.40.50.10470">
    <property type="entry name" value="Translation initiation factor eif-2b, domain 2"/>
    <property type="match status" value="2"/>
</dbReference>
<dbReference type="GO" id="GO:0005829">
    <property type="term" value="C:cytosol"/>
    <property type="evidence" value="ECO:0007669"/>
    <property type="project" value="UniProtKB-SubCell"/>
</dbReference>
<gene>
    <name evidence="11" type="ORF">QE152_g28319</name>
</gene>
<dbReference type="PANTHER" id="PTHR10233:SF14">
    <property type="entry name" value="TRANSLATION INITIATION FACTOR EIF-2B SUBUNIT DELTA"/>
    <property type="match status" value="1"/>
</dbReference>
<feature type="compositionally biased region" description="Low complexity" evidence="10">
    <location>
        <begin position="126"/>
        <end position="135"/>
    </location>
</feature>
<dbReference type="GO" id="GO:0003743">
    <property type="term" value="F:translation initiation factor activity"/>
    <property type="evidence" value="ECO:0007669"/>
    <property type="project" value="UniProtKB-KW"/>
</dbReference>
<dbReference type="Gene3D" id="1.20.120.420">
    <property type="entry name" value="translation initiation factor eif-2b, domain 1"/>
    <property type="match status" value="1"/>
</dbReference>
<evidence type="ECO:0000313" key="11">
    <source>
        <dbReference type="EMBL" id="KAK9704423.1"/>
    </source>
</evidence>
<evidence type="ECO:0000256" key="1">
    <source>
        <dbReference type="ARBA" id="ARBA00004514"/>
    </source>
</evidence>
<reference evidence="11 12" key="1">
    <citation type="journal article" date="2024" name="BMC Genomics">
        <title>De novo assembly and annotation of Popillia japonica's genome with initial clues to its potential as an invasive pest.</title>
        <authorList>
            <person name="Cucini C."/>
            <person name="Boschi S."/>
            <person name="Funari R."/>
            <person name="Cardaioli E."/>
            <person name="Iannotti N."/>
            <person name="Marturano G."/>
            <person name="Paoli F."/>
            <person name="Bruttini M."/>
            <person name="Carapelli A."/>
            <person name="Frati F."/>
            <person name="Nardi F."/>
        </authorList>
    </citation>
    <scope>NUCLEOTIDE SEQUENCE [LARGE SCALE GENOMIC DNA]</scope>
    <source>
        <strain evidence="11">DMR45628</strain>
    </source>
</reference>
<evidence type="ECO:0000313" key="12">
    <source>
        <dbReference type="Proteomes" id="UP001458880"/>
    </source>
</evidence>